<name>A0A2H6KJY0_9APIC</name>
<accession>A0A2H6KJY0</accession>
<feature type="chain" id="PRO_5014186027" description="C3H1-type domain-containing protein" evidence="3">
    <location>
        <begin position="24"/>
        <end position="3154"/>
    </location>
</feature>
<reference evidence="4 5" key="1">
    <citation type="journal article" date="2017" name="BMC Genomics">
        <title>Whole-genome assembly of Babesia ovata and comparative genomics between closely related pathogens.</title>
        <authorList>
            <person name="Yamagishi J."/>
            <person name="Asada M."/>
            <person name="Hakimi H."/>
            <person name="Tanaka T.Q."/>
            <person name="Sugimoto C."/>
            <person name="Kawazu S."/>
        </authorList>
    </citation>
    <scope>NUCLEOTIDE SEQUENCE [LARGE SCALE GENOMIC DNA]</scope>
    <source>
        <strain evidence="4 5">Miyake</strain>
    </source>
</reference>
<organism evidence="4 5">
    <name type="scientific">Babesia ovata</name>
    <dbReference type="NCBI Taxonomy" id="189622"/>
    <lineage>
        <taxon>Eukaryota</taxon>
        <taxon>Sar</taxon>
        <taxon>Alveolata</taxon>
        <taxon>Apicomplexa</taxon>
        <taxon>Aconoidasida</taxon>
        <taxon>Piroplasmida</taxon>
        <taxon>Babesiidae</taxon>
        <taxon>Babesia</taxon>
    </lineage>
</organism>
<dbReference type="VEuPathDB" id="PiroplasmaDB:BOVATA_047890"/>
<dbReference type="Gene3D" id="1.10.287.1490">
    <property type="match status" value="1"/>
</dbReference>
<feature type="coiled-coil region" evidence="1">
    <location>
        <begin position="1942"/>
        <end position="2054"/>
    </location>
</feature>
<gene>
    <name evidence="4" type="ORF">BOVATA_047890</name>
</gene>
<evidence type="ECO:0000313" key="5">
    <source>
        <dbReference type="Proteomes" id="UP000236319"/>
    </source>
</evidence>
<evidence type="ECO:0008006" key="6">
    <source>
        <dbReference type="Google" id="ProtNLM"/>
    </source>
</evidence>
<dbReference type="EMBL" id="BDSA01000029">
    <property type="protein sequence ID" value="GBE63296.1"/>
    <property type="molecule type" value="Genomic_DNA"/>
</dbReference>
<comment type="caution">
    <text evidence="4">The sequence shown here is derived from an EMBL/GenBank/DDBJ whole genome shotgun (WGS) entry which is preliminary data.</text>
</comment>
<feature type="coiled-coil region" evidence="1">
    <location>
        <begin position="2274"/>
        <end position="2341"/>
    </location>
</feature>
<feature type="region of interest" description="Disordered" evidence="2">
    <location>
        <begin position="222"/>
        <end position="246"/>
    </location>
</feature>
<proteinExistence type="predicted"/>
<evidence type="ECO:0000313" key="4">
    <source>
        <dbReference type="EMBL" id="GBE63296.1"/>
    </source>
</evidence>
<dbReference type="RefSeq" id="XP_028869539.1">
    <property type="nucleotide sequence ID" value="XM_029013706.1"/>
</dbReference>
<sequence length="3154" mass="354401">MCHFTSSNCPLTLFPLSFLTSFALPPWPPSLASIDWLIQVKHGNGGDGKGLEELAKALKKLIGDAIKKADDSLKEKEDELKCADKYDNEHHNKHCKSLKDQIATANEPEKSKKKSVLKKHYDEVHYLTENARQRALDDIDARRISLGQLAGQLSGLIGGGDEVKDAILRGLHSNVTQLEKLLNASCGDEGCDCNIKNFRDNDLKNLQEHFNEIDEIETKINSLQKQKDEKSEASVGTPSGSESEIERQIEAEKKKLDEQNKLLERQITQLQKQLEEPKEQINKKIQELTDKIAELQKEIEQYKEAQNPDKKVEDISIPYNLSNSLETEQAKLKSHKASLESLDSLGKLMKFHQSVENADNKNCKDILDKLCTGLQTFLGYNSNSKGYTGEGIVYSDLDRLCDGVMSFLLECLKGSEPLLKHYYGDITNTITELESKIGKGLGVPEFAQAIGIVQAGLERYESGMEERINRFKSWYDAMMNTEIKDLKGEMSTFHDKNLEDQLKAVSSKAKMCLHRATFGEKSKSELDEKLREMLDKPVSLIKQAAHDFREINENGLLNHQARAVDTALQTQQAALNNAINTGSQKFQNTVGGEFDKIRSSLNDLKENTLKTEMQKVRSAVEDAKVFVQDCITDFDKIYEHNILNEFNSINQQMTDITKSNKSVKYESKLFEEVEKLNKAVLELEKLYQGKLVDVKKKVDKAVGLTDNEPGSVLAELTKLDDHLRTDLERVRGDIKLQIDGYIDHQVRGFMKAVKQAWNAGSSGAASMLYSSLNGDLKNSFQTVHAPTSTYITSALKAINSDFKLNSGSPIPDPDTLHLIRNLKTDIENTLKKVITDPKENIKINESFMNHYYVQTMKEERREGALRTKIKQIKGKFGGGFQGDGENTKIHLETLEGYNTPPSTSSSSEGAKPAYNKAVASVKQMVDKMERLPEFVEQRKLAADEIMKDIKTKFTTLQGMIDDVDLIVNAAEKGLQNAIDSVGNAVKKTEQDITQESKNLQAQLLAAVKSSFDTVKNSVQSLFARQKQAELTQLQSVVTEQLEKIEEIIREDKSTGVKGFLTILREGMFENFLSRSHPLKDGMKLSELAVQAVICFEGLFEYFDEELTPKNSRLVRTLHSQSTGPHAAMVENIRSVLNALLGHLINTNLKTYDFDHTFREKVHELTVSVGALSAKTFGEGRNPELLNIFKSGMSALTTELSRAYVNVYSGKTFSQLVIPKTDSDPQSSDKLTPEGRNCAKVCLTILERVSHDLMNLRKACNKNTKGKWHDKSIYLYENGKKGEHTLGDWLKKHGFTVPKDKDTQNGELNKDKKGNEIYDLLVKDDEKHVYKKDNSKEDEGPLRTLRRHLEQYYKVSHYNISAKPKAPTTVNQMLQWLTGLQYNPVYAPLCNYFKQLFPKPKGDERDYKEIPSDQLKLEYHQYARITHTELTDTLETLCRQSEKMLITFLGHGHADGIYAVEFSNNSNNLFYPDSPATCLDMLVNVLNRVHYQLNFIYKMCHNGRSRGGWEECHYGRYIGGSHWNCNEKQCPNQNADQKGDQTCTQKHAQNCDQRVSCGLKSPLQSFLEDGLPGFLPHQFKKPGCKLECTVPNHQGIPCLTPMGFADISQAASHTKTGKHLFGALYYFCGTTYALTKLCSALNCLLRTPPKSLGDMLAFYHKFLENYSRQKHKQIAFDEAVRKANFGNPDTKLDIVSIQGSKSHTAKHSQGDLFGIISCNTSESSKNPVVPCGSYMQPLTLDVVSLFSEMRAANYLSWIVYITETFYDLLKKLYEDCCNNCNKPGTKCHDKACDEKCTVKSLYETPKYAAQSQQSSPQHQNVNHIDGCNSIVECTNMHPLLYKYGFTFESPYDLSGKNGIDKQRSCKDFCMALRNVIEDARKGALEDIDARRISLGQLAGQLSGLIGGSEEVKNAILNGLYSNVTQLEKRLQASCGGEGCDCNIKKFRDDLKNLQDTFKKYDEIATKIDSLQKDIAEKSKAPGKAPSGGGPEIAELNEKIEAEKKKLEKENESLNEQIKELKSALNASKMKIDEYIQKLTASVRKCEEEIKQYKKDEKQRHKKQYNEDLKDADISIPSHLSNPLATEQAKLKSHEASLESLKNLEKLIAFHESVEKNQDGECLSILNNLCTGLEKFLGYQETSKGYDGEGIVYSDLDRLCDGVMSFLHGVLHNIKPKLGLHKESINDAIKSLNTNKHSGKEGFNAAIGEVVQGVREYNEGVRRSNESVKSVINNFIGDVILLGSDLNNFTGHNHVDVINVKVEACINHAKDYAVGMEHAERHVKDLQDELESKVRNATKNIEYQAQQARSIHASQKKELERVTRLVESELREAKERINETVKRDITELFEGLNVKITALKGEIQGVNDVLEKHVSELGELINKAHEAVVAAMAQVEKILDEVGNQSPQNLNKQELLRAIGTLEQKGVDFYNAYDTAKKDLPNVVRNVTKAVEGLDGKIQKDLEILRAVIDAKILQYVKKAKEQFKAIKDEIGDTQGTPSTDSVLYNWSRLIHQITWLTGKIYEKNKSMKKEGFLGDIMQHVDDYVAKFKDQETFGEKVLKEWVGDILGLGNHRLDTYVSTKKGSFKDKLKSITSGKDDKLRDPIKKVFKNKLAEANIYNGKVSFLTETTKNITNDLIAVKTACEQFAQQLNEKIDGGRDYTFAGEIADQIETDGPDGILEKPSKTGDQNLKMAIYQILLKLAAKAKSTATQLDWLVKTGGINGNIGKVNEAITKITEIKTRLGDGKNQEPGSKITQALEEVKLQIRQLNDTLNTEIEKQIGWEFEGADSDPRKVPDLMTNYRDHVGDGGFPSETSVQGNIKKLQETALNPLKNLADKINAKSIGGDANIVRANLGRLCTAILNAASARKDSAHKKLGELKTLISRGNTDVDNTLSKLREGLNNLRVKTLFPLIQQAETITEEASVHSKKMIWYIEHQVTQQLNGARDTITQALQTKYVLFLKSQLTEFSTKCQSELNDLPAQITADAEKGFKGFMGVLHEKLTEIQLPTNLDGNSKLRDLSPRTKAFFSSLLDTLNGNKDIMAKPLKINELSASLNILFADLNKYNRDFQDHLAALGRLIRDMRPTSYNDERNPLLQILRGGVHLLYNQLEMAYVSSYDSEQITWEYNSRPTPEAKQMRQGSLDNNKHCSQWSIQC</sequence>
<dbReference type="PANTHER" id="PTHR45615">
    <property type="entry name" value="MYOSIN HEAVY CHAIN, NON-MUSCLE"/>
    <property type="match status" value="1"/>
</dbReference>
<protein>
    <recommendedName>
        <fullName evidence="6">C3H1-type domain-containing protein</fullName>
    </recommendedName>
</protein>
<keyword evidence="1" id="KW-0175">Coiled coil</keyword>
<evidence type="ECO:0000256" key="1">
    <source>
        <dbReference type="SAM" id="Coils"/>
    </source>
</evidence>
<dbReference type="GeneID" id="39877066"/>
<keyword evidence="5" id="KW-1185">Reference proteome</keyword>
<dbReference type="Proteomes" id="UP000236319">
    <property type="component" value="Unassembled WGS sequence"/>
</dbReference>
<dbReference type="PANTHER" id="PTHR45615:SF80">
    <property type="entry name" value="GRIP DOMAIN-CONTAINING PROTEIN"/>
    <property type="match status" value="1"/>
</dbReference>
<keyword evidence="3" id="KW-0732">Signal</keyword>
<feature type="signal peptide" evidence="3">
    <location>
        <begin position="1"/>
        <end position="23"/>
    </location>
</feature>
<evidence type="ECO:0000256" key="2">
    <source>
        <dbReference type="SAM" id="MobiDB-lite"/>
    </source>
</evidence>
<evidence type="ECO:0000256" key="3">
    <source>
        <dbReference type="SAM" id="SignalP"/>
    </source>
</evidence>